<gene>
    <name evidence="4" type="primary">LOC103520802</name>
</gene>
<feature type="compositionally biased region" description="Basic and acidic residues" evidence="2">
    <location>
        <begin position="272"/>
        <end position="313"/>
    </location>
</feature>
<feature type="compositionally biased region" description="Basic and acidic residues" evidence="2">
    <location>
        <begin position="151"/>
        <end position="164"/>
    </location>
</feature>
<dbReference type="RefSeq" id="XP_026687579.1">
    <property type="nucleotide sequence ID" value="XM_026831778.1"/>
</dbReference>
<evidence type="ECO:0000313" key="3">
    <source>
        <dbReference type="Proteomes" id="UP000079169"/>
    </source>
</evidence>
<feature type="compositionally biased region" description="Low complexity" evidence="2">
    <location>
        <begin position="237"/>
        <end position="250"/>
    </location>
</feature>
<dbReference type="GO" id="GO:0070210">
    <property type="term" value="C:Rpd3L-Expanded complex"/>
    <property type="evidence" value="ECO:0007669"/>
    <property type="project" value="TreeGrafter"/>
</dbReference>
<feature type="region of interest" description="Disordered" evidence="2">
    <location>
        <begin position="1"/>
        <end position="32"/>
    </location>
</feature>
<dbReference type="Proteomes" id="UP000079169">
    <property type="component" value="Unplaced"/>
</dbReference>
<evidence type="ECO:0000256" key="1">
    <source>
        <dbReference type="ARBA" id="ARBA00022853"/>
    </source>
</evidence>
<dbReference type="PaxDb" id="121845-A0A3Q0JGR3"/>
<feature type="compositionally biased region" description="Low complexity" evidence="2">
    <location>
        <begin position="93"/>
        <end position="107"/>
    </location>
</feature>
<dbReference type="AlphaFoldDB" id="A0A3Q0JGR3"/>
<dbReference type="GeneID" id="103520802"/>
<feature type="compositionally biased region" description="Basic and acidic residues" evidence="2">
    <location>
        <begin position="181"/>
        <end position="191"/>
    </location>
</feature>
<protein>
    <submittedName>
        <fullName evidence="4">Mucin-5AC-like</fullName>
    </submittedName>
</protein>
<feature type="compositionally biased region" description="Polar residues" evidence="2">
    <location>
        <begin position="387"/>
        <end position="396"/>
    </location>
</feature>
<feature type="compositionally biased region" description="Low complexity" evidence="2">
    <location>
        <begin position="490"/>
        <end position="500"/>
    </location>
</feature>
<feature type="compositionally biased region" description="Basic residues" evidence="2">
    <location>
        <begin position="201"/>
        <end position="210"/>
    </location>
</feature>
<dbReference type="GO" id="GO:0006325">
    <property type="term" value="P:chromatin organization"/>
    <property type="evidence" value="ECO:0007669"/>
    <property type="project" value="UniProtKB-KW"/>
</dbReference>
<feature type="compositionally biased region" description="Basic residues" evidence="2">
    <location>
        <begin position="333"/>
        <end position="345"/>
    </location>
</feature>
<proteinExistence type="predicted"/>
<keyword evidence="1" id="KW-0156">Chromatin regulator</keyword>
<dbReference type="GO" id="GO:0034967">
    <property type="term" value="C:Set3 complex"/>
    <property type="evidence" value="ECO:0007669"/>
    <property type="project" value="TreeGrafter"/>
</dbReference>
<sequence>MPEEQERPLIPSGRGGSLGPGESAVREDYSSDEEIRSTVLDKGSIHIYLTAPVQYCKNSEVTVSYSSGGNPDLCTCGDKNTCTAGPNRKPRCTASGNTQAASSAATARTLPPEPVISPKGGGETTPSGCQVPLPPPVNGTESKPVVSTTSEKVKKQEEKRKSTSDNETTTSTSTTEATTGVKKETDSEKKPTGVTPASSVQKRKKSIQKRKYSESSQSLGESEGNNTEEDEEDKAGGKVSTRRSSTSVSKTPGKKEPATSSTTTPTNTPTKLSREERKLEAIMKAFERMEKSANRQKESRVRKDSTTNEKQEDSTAPAAAVVKNKPQPAQAAKTKRIVRKRKGRSKSFSISSSSARSRRAATRGTQGQKEEESSSGGEEDEEQESSDNSLPLNSVQTPPPSFKLPFSKKGPEDSNQDPESPEKPAGGCAKKRWLRQAISEECESPRSDSPTPLGESAGPLKKRRLARCSLSSDDKNFTPPTTPVPDDDTSTPPLDTAPTLTPKTAYACLVSVLSQFSS</sequence>
<name>A0A3Q0JGR3_DIACI</name>
<keyword evidence="3" id="KW-1185">Reference proteome</keyword>
<feature type="compositionally biased region" description="Low complexity" evidence="2">
    <location>
        <begin position="259"/>
        <end position="270"/>
    </location>
</feature>
<feature type="compositionally biased region" description="Low complexity" evidence="2">
    <location>
        <begin position="346"/>
        <end position="355"/>
    </location>
</feature>
<accession>A0A3Q0JGR3</accession>
<reference evidence="4" key="1">
    <citation type="submission" date="2025-08" db="UniProtKB">
        <authorList>
            <consortium name="RefSeq"/>
        </authorList>
    </citation>
    <scope>IDENTIFICATION</scope>
</reference>
<evidence type="ECO:0000313" key="4">
    <source>
        <dbReference type="RefSeq" id="XP_026687579.1"/>
    </source>
</evidence>
<organism evidence="3 4">
    <name type="scientific">Diaphorina citri</name>
    <name type="common">Asian citrus psyllid</name>
    <dbReference type="NCBI Taxonomy" id="121845"/>
    <lineage>
        <taxon>Eukaryota</taxon>
        <taxon>Metazoa</taxon>
        <taxon>Ecdysozoa</taxon>
        <taxon>Arthropoda</taxon>
        <taxon>Hexapoda</taxon>
        <taxon>Insecta</taxon>
        <taxon>Pterygota</taxon>
        <taxon>Neoptera</taxon>
        <taxon>Paraneoptera</taxon>
        <taxon>Hemiptera</taxon>
        <taxon>Sternorrhyncha</taxon>
        <taxon>Psylloidea</taxon>
        <taxon>Psyllidae</taxon>
        <taxon>Diaphorininae</taxon>
        <taxon>Diaphorina</taxon>
    </lineage>
</organism>
<dbReference type="STRING" id="121845.A0A3Q0JGR3"/>
<feature type="compositionally biased region" description="Polar residues" evidence="2">
    <location>
        <begin position="139"/>
        <end position="150"/>
    </location>
</feature>
<evidence type="ECO:0000256" key="2">
    <source>
        <dbReference type="SAM" id="MobiDB-lite"/>
    </source>
</evidence>
<feature type="region of interest" description="Disordered" evidence="2">
    <location>
        <begin position="85"/>
        <end position="500"/>
    </location>
</feature>
<dbReference type="GO" id="GO:0006355">
    <property type="term" value="P:regulation of DNA-templated transcription"/>
    <property type="evidence" value="ECO:0007669"/>
    <property type="project" value="TreeGrafter"/>
</dbReference>
<dbReference type="PANTHER" id="PTHR46462">
    <property type="entry name" value="UPSET, ISOFORM A"/>
    <property type="match status" value="1"/>
</dbReference>
<dbReference type="PANTHER" id="PTHR46462:SF3">
    <property type="entry name" value="UPSET, ISOFORM A"/>
    <property type="match status" value="1"/>
</dbReference>
<feature type="compositionally biased region" description="Low complexity" evidence="2">
    <location>
        <begin position="165"/>
        <end position="179"/>
    </location>
</feature>
<dbReference type="KEGG" id="dci:103520802"/>
<feature type="compositionally biased region" description="Low complexity" evidence="2">
    <location>
        <begin position="214"/>
        <end position="225"/>
    </location>
</feature>